<dbReference type="GO" id="GO:0002188">
    <property type="term" value="P:translation reinitiation"/>
    <property type="evidence" value="ECO:0007669"/>
    <property type="project" value="TreeGrafter"/>
</dbReference>
<accession>A0A3R9WYS9</accession>
<dbReference type="AlphaFoldDB" id="A0A3R9WYS9"/>
<dbReference type="InterPro" id="IPR036877">
    <property type="entry name" value="SUI1_dom_sf"/>
</dbReference>
<sequence length="107" mass="12600">MVAFEERVRDPITGLPVELFAWEEVEKELRPVKIRYERRKGKDVTIIENLPFSDENIWNFLKETKRILACGGTYKDGYVLLQGDHRHKVAKLLMEKWGIPSDQIEVE</sequence>
<gene>
    <name evidence="5" type="ORF">D9Q81_02680</name>
</gene>
<dbReference type="Proteomes" id="UP000278149">
    <property type="component" value="Unassembled WGS sequence"/>
</dbReference>
<dbReference type="SUPFAM" id="SSF55159">
    <property type="entry name" value="eIF1-like"/>
    <property type="match status" value="1"/>
</dbReference>
<evidence type="ECO:0000256" key="3">
    <source>
        <dbReference type="ARBA" id="ARBA00022917"/>
    </source>
</evidence>
<reference evidence="5 6" key="1">
    <citation type="submission" date="2018-10" db="EMBL/GenBank/DDBJ databases">
        <title>Co-occurring genomic capacity for anaerobic methane metabolism and dissimilatory sulfite reduction discovered in the Korarchaeota.</title>
        <authorList>
            <person name="Mckay L.J."/>
            <person name="Dlakic M."/>
            <person name="Fields M.W."/>
            <person name="Delmont T.O."/>
            <person name="Eren A.M."/>
            <person name="Jay Z.J."/>
            <person name="Klingelsmith K.B."/>
            <person name="Rusch D.B."/>
            <person name="Inskeep W.P."/>
        </authorList>
    </citation>
    <scope>NUCLEOTIDE SEQUENCE [LARGE SCALE GENOMIC DNA]</scope>
    <source>
        <strain evidence="5 6">WS</strain>
    </source>
</reference>
<dbReference type="InterPro" id="IPR005872">
    <property type="entry name" value="SUI1_arc_bac"/>
</dbReference>
<dbReference type="Pfam" id="PF01253">
    <property type="entry name" value="SUI1"/>
    <property type="match status" value="1"/>
</dbReference>
<feature type="domain" description="SUI1" evidence="4">
    <location>
        <begin position="37"/>
        <end position="97"/>
    </location>
</feature>
<dbReference type="EMBL" id="RCOR01000018">
    <property type="protein sequence ID" value="RSN69527.1"/>
    <property type="molecule type" value="Genomic_DNA"/>
</dbReference>
<dbReference type="RefSeq" id="WP_012309774.1">
    <property type="nucleotide sequence ID" value="NZ_RCOR01000018.1"/>
</dbReference>
<dbReference type="GeneID" id="6094408"/>
<evidence type="ECO:0000313" key="6">
    <source>
        <dbReference type="Proteomes" id="UP000278149"/>
    </source>
</evidence>
<dbReference type="InterPro" id="IPR050318">
    <property type="entry name" value="DENR/SUI1_TIF"/>
</dbReference>
<evidence type="ECO:0000259" key="4">
    <source>
        <dbReference type="PROSITE" id="PS50296"/>
    </source>
</evidence>
<keyword evidence="2" id="KW-0810">Translation regulation</keyword>
<dbReference type="CDD" id="cd11567">
    <property type="entry name" value="YciH_like"/>
    <property type="match status" value="1"/>
</dbReference>
<evidence type="ECO:0000256" key="2">
    <source>
        <dbReference type="ARBA" id="ARBA00022845"/>
    </source>
</evidence>
<organism evidence="5 6">
    <name type="scientific">Candidatus Korarchaeum cryptofilum</name>
    <dbReference type="NCBI Taxonomy" id="498846"/>
    <lineage>
        <taxon>Archaea</taxon>
        <taxon>Thermoproteota</taxon>
        <taxon>Candidatus Korarchaeia</taxon>
        <taxon>Candidatus Korarchaeales</taxon>
        <taxon>Candidatus Korarchaeaceae</taxon>
        <taxon>Candidatus Korarchaeum</taxon>
    </lineage>
</organism>
<keyword evidence="3" id="KW-0648">Protein biosynthesis</keyword>
<dbReference type="InterPro" id="IPR001950">
    <property type="entry name" value="SUI1"/>
</dbReference>
<name>A0A3R9WYS9_9CREN</name>
<keyword evidence="5" id="KW-0396">Initiation factor</keyword>
<proteinExistence type="inferred from homology"/>
<dbReference type="PANTHER" id="PTHR12789:SF0">
    <property type="entry name" value="DENSITY-REGULATED PROTEIN"/>
    <property type="match status" value="1"/>
</dbReference>
<dbReference type="Gene3D" id="3.30.780.10">
    <property type="entry name" value="SUI1-like domain"/>
    <property type="match status" value="1"/>
</dbReference>
<dbReference type="GO" id="GO:0003729">
    <property type="term" value="F:mRNA binding"/>
    <property type="evidence" value="ECO:0007669"/>
    <property type="project" value="TreeGrafter"/>
</dbReference>
<dbReference type="PANTHER" id="PTHR12789">
    <property type="entry name" value="DENSITY-REGULATED PROTEIN HOMOLOG"/>
    <property type="match status" value="1"/>
</dbReference>
<evidence type="ECO:0000256" key="1">
    <source>
        <dbReference type="ARBA" id="ARBA00005422"/>
    </source>
</evidence>
<comment type="caution">
    <text evidence="5">The sequence shown here is derived from an EMBL/GenBank/DDBJ whole genome shotgun (WGS) entry which is preliminary data.</text>
</comment>
<dbReference type="GO" id="GO:0006417">
    <property type="term" value="P:regulation of translation"/>
    <property type="evidence" value="ECO:0007669"/>
    <property type="project" value="UniProtKB-KW"/>
</dbReference>
<comment type="similarity">
    <text evidence="1">Belongs to the SUI1 family.</text>
</comment>
<dbReference type="PROSITE" id="PS50296">
    <property type="entry name" value="SUI1"/>
    <property type="match status" value="1"/>
</dbReference>
<dbReference type="GO" id="GO:0001731">
    <property type="term" value="P:formation of translation preinitiation complex"/>
    <property type="evidence" value="ECO:0007669"/>
    <property type="project" value="TreeGrafter"/>
</dbReference>
<evidence type="ECO:0000313" key="5">
    <source>
        <dbReference type="EMBL" id="RSN69527.1"/>
    </source>
</evidence>
<dbReference type="GO" id="GO:0003743">
    <property type="term" value="F:translation initiation factor activity"/>
    <property type="evidence" value="ECO:0007669"/>
    <property type="project" value="UniProtKB-KW"/>
</dbReference>
<protein>
    <submittedName>
        <fullName evidence="5">Translation initiation factor</fullName>
    </submittedName>
</protein>